<evidence type="ECO:0000259" key="3">
    <source>
        <dbReference type="PROSITE" id="PS50240"/>
    </source>
</evidence>
<dbReference type="InterPro" id="IPR001254">
    <property type="entry name" value="Trypsin_dom"/>
</dbReference>
<keyword evidence="1" id="KW-1015">Disulfide bond</keyword>
<evidence type="ECO:0000313" key="4">
    <source>
        <dbReference type="EMBL" id="KYG63652.1"/>
    </source>
</evidence>
<evidence type="ECO:0000256" key="1">
    <source>
        <dbReference type="ARBA" id="ARBA00023157"/>
    </source>
</evidence>
<dbReference type="InterPro" id="IPR043504">
    <property type="entry name" value="Peptidase_S1_PA_chymotrypsin"/>
</dbReference>
<dbReference type="PROSITE" id="PS00134">
    <property type="entry name" value="TRYPSIN_HIS"/>
    <property type="match status" value="1"/>
</dbReference>
<dbReference type="SMART" id="SM00020">
    <property type="entry name" value="Tryp_SPc"/>
    <property type="match status" value="1"/>
</dbReference>
<dbReference type="InterPro" id="IPR001314">
    <property type="entry name" value="Peptidase_S1A"/>
</dbReference>
<proteinExistence type="predicted"/>
<dbReference type="InterPro" id="IPR018114">
    <property type="entry name" value="TRYPSIN_HIS"/>
</dbReference>
<evidence type="ECO:0000313" key="5">
    <source>
        <dbReference type="Proteomes" id="UP000075320"/>
    </source>
</evidence>
<feature type="domain" description="Peptidase S1" evidence="3">
    <location>
        <begin position="36"/>
        <end position="258"/>
    </location>
</feature>
<sequence>MFLIFVNLIFSLATTAHADYQDPGVFENFQFQSSSVVRGAEPASANDVVSSSTVLIQTSSGGICSGTLIAADLVITAAHCVVGESLFMIQGSYKGTSVIKLGQAYRSHPKFSINKILMGMAGKSATHDIALIHLGDKFPAVFRPASLPAREVRYSEQKVVIAGYGTTFSSKDKNKKSDAGTLRFGAATVTSYKSGASIQLKENGKAYGCPGDSGGPLYTNSRDRLVIIGIHSWGNCDWSTANAESVGQHLQWINKAAEQLRSGAEM</sequence>
<dbReference type="AlphaFoldDB" id="A0A150WIV7"/>
<gene>
    <name evidence="4" type="ORF">AZI86_12540</name>
</gene>
<dbReference type="GO" id="GO:0006508">
    <property type="term" value="P:proteolysis"/>
    <property type="evidence" value="ECO:0007669"/>
    <property type="project" value="InterPro"/>
</dbReference>
<dbReference type="Gene3D" id="2.40.10.10">
    <property type="entry name" value="Trypsin-like serine proteases"/>
    <property type="match status" value="1"/>
</dbReference>
<keyword evidence="2" id="KW-0732">Signal</keyword>
<dbReference type="Proteomes" id="UP000075320">
    <property type="component" value="Unassembled WGS sequence"/>
</dbReference>
<name>A0A150WIV7_BDEBC</name>
<feature type="chain" id="PRO_5007572970" description="Peptidase S1 domain-containing protein" evidence="2">
    <location>
        <begin position="19"/>
        <end position="266"/>
    </location>
</feature>
<organism evidence="4 5">
    <name type="scientific">Bdellovibrio bacteriovorus</name>
    <dbReference type="NCBI Taxonomy" id="959"/>
    <lineage>
        <taxon>Bacteria</taxon>
        <taxon>Pseudomonadati</taxon>
        <taxon>Bdellovibrionota</taxon>
        <taxon>Bdellovibrionia</taxon>
        <taxon>Bdellovibrionales</taxon>
        <taxon>Pseudobdellovibrionaceae</taxon>
        <taxon>Bdellovibrio</taxon>
    </lineage>
</organism>
<dbReference type="InterPro" id="IPR009003">
    <property type="entry name" value="Peptidase_S1_PA"/>
</dbReference>
<dbReference type="SUPFAM" id="SSF50494">
    <property type="entry name" value="Trypsin-like serine proteases"/>
    <property type="match status" value="1"/>
</dbReference>
<dbReference type="PROSITE" id="PS50240">
    <property type="entry name" value="TRYPSIN_DOM"/>
    <property type="match status" value="1"/>
</dbReference>
<dbReference type="InterPro" id="IPR051487">
    <property type="entry name" value="Ser/Thr_Proteases_Immune/Dev"/>
</dbReference>
<accession>A0A150WIV7</accession>
<keyword evidence="5" id="KW-1185">Reference proteome</keyword>
<dbReference type="Pfam" id="PF00089">
    <property type="entry name" value="Trypsin"/>
    <property type="match status" value="1"/>
</dbReference>
<dbReference type="PRINTS" id="PR00722">
    <property type="entry name" value="CHYMOTRYPSIN"/>
</dbReference>
<dbReference type="PANTHER" id="PTHR24256">
    <property type="entry name" value="TRYPTASE-RELATED"/>
    <property type="match status" value="1"/>
</dbReference>
<dbReference type="GO" id="GO:0004252">
    <property type="term" value="F:serine-type endopeptidase activity"/>
    <property type="evidence" value="ECO:0007669"/>
    <property type="project" value="InterPro"/>
</dbReference>
<comment type="caution">
    <text evidence="4">The sequence shown here is derived from an EMBL/GenBank/DDBJ whole genome shotgun (WGS) entry which is preliminary data.</text>
</comment>
<protein>
    <recommendedName>
        <fullName evidence="3">Peptidase S1 domain-containing protein</fullName>
    </recommendedName>
</protein>
<evidence type="ECO:0000256" key="2">
    <source>
        <dbReference type="SAM" id="SignalP"/>
    </source>
</evidence>
<reference evidence="4 5" key="1">
    <citation type="submission" date="2016-03" db="EMBL/GenBank/DDBJ databases">
        <authorList>
            <person name="Ploux O."/>
        </authorList>
    </citation>
    <scope>NUCLEOTIDE SEQUENCE [LARGE SCALE GENOMIC DNA]</scope>
    <source>
        <strain evidence="4 5">R0</strain>
    </source>
</reference>
<dbReference type="EMBL" id="LUKE01000003">
    <property type="protein sequence ID" value="KYG63652.1"/>
    <property type="molecule type" value="Genomic_DNA"/>
</dbReference>
<feature type="signal peptide" evidence="2">
    <location>
        <begin position="1"/>
        <end position="18"/>
    </location>
</feature>